<dbReference type="InterPro" id="IPR046345">
    <property type="entry name" value="TraB_PrgY-like"/>
</dbReference>
<name>A0A1E7F6T5_9STRA</name>
<feature type="signal peptide" evidence="2">
    <location>
        <begin position="1"/>
        <end position="22"/>
    </location>
</feature>
<dbReference type="AlphaFoldDB" id="A0A1E7F6T5"/>
<evidence type="ECO:0000256" key="1">
    <source>
        <dbReference type="SAM" id="Coils"/>
    </source>
</evidence>
<reference evidence="3 4" key="1">
    <citation type="submission" date="2016-09" db="EMBL/GenBank/DDBJ databases">
        <title>Extensive genetic diversity and differential bi-allelic expression allows diatom success in the polar Southern Ocean.</title>
        <authorList>
            <consortium name="DOE Joint Genome Institute"/>
            <person name="Mock T."/>
            <person name="Otillar R.P."/>
            <person name="Strauss J."/>
            <person name="Dupont C."/>
            <person name="Frickenhaus S."/>
            <person name="Maumus F."/>
            <person name="Mcmullan M."/>
            <person name="Sanges R."/>
            <person name="Schmutz J."/>
            <person name="Toseland A."/>
            <person name="Valas R."/>
            <person name="Veluchamy A."/>
            <person name="Ward B.J."/>
            <person name="Allen A."/>
            <person name="Barry K."/>
            <person name="Falciatore A."/>
            <person name="Ferrante M."/>
            <person name="Fortunato A.E."/>
            <person name="Gloeckner G."/>
            <person name="Gruber A."/>
            <person name="Hipkin R."/>
            <person name="Janech M."/>
            <person name="Kroth P."/>
            <person name="Leese F."/>
            <person name="Lindquist E."/>
            <person name="Lyon B.R."/>
            <person name="Martin J."/>
            <person name="Mayer C."/>
            <person name="Parker M."/>
            <person name="Quesneville H."/>
            <person name="Raymond J."/>
            <person name="Uhlig C."/>
            <person name="Valentin K.U."/>
            <person name="Worden A.Z."/>
            <person name="Armbrust E.V."/>
            <person name="Bowler C."/>
            <person name="Green B."/>
            <person name="Moulton V."/>
            <person name="Van Oosterhout C."/>
            <person name="Grigoriev I."/>
        </authorList>
    </citation>
    <scope>NUCLEOTIDE SEQUENCE [LARGE SCALE GENOMIC DNA]</scope>
    <source>
        <strain evidence="3 4">CCMP1102</strain>
    </source>
</reference>
<feature type="chain" id="PRO_5009192752" description="TraB-domain-containing protein" evidence="2">
    <location>
        <begin position="23"/>
        <end position="387"/>
    </location>
</feature>
<keyword evidence="1" id="KW-0175">Coiled coil</keyword>
<evidence type="ECO:0000256" key="2">
    <source>
        <dbReference type="SAM" id="SignalP"/>
    </source>
</evidence>
<dbReference type="KEGG" id="fcy:FRACYDRAFT_242245"/>
<sequence length="387" mass="42973">MPKYSPLILLSISNWWSVGTYAFLSVPTARHDPLLFFPTIASSGGSSNTCSNRPTVFVCSASLTASSMEEGMTTTIENQDEDEIGNTVVSVTNEKTGQTVTLIGTAHLSAKSNDQVQRLIEALQPNVVMVEMDKSRLERIGIDSINNINVNRVTTSDDIELPIVQTNNRPQGLVGIAQGVFIQIFTQIARALLTNMYDNIGEQMNEKGGGEFLRAIQSAENCTVCDTVILGDRNSMVTIQRAAELALESGDFMGVANRLQNVNAEEMQKMEIKVRKELLQEKDNDDSDDLDEIVVTKAVMEKLKEDKEFRTRLFSKLEENVPEFTQAFLRKEIIDVRSIICELERSPEENKNVVGVVGLAHVLGMEKHFRSVFDGKPAPLIEDQARQ</sequence>
<evidence type="ECO:0008006" key="5">
    <source>
        <dbReference type="Google" id="ProtNLM"/>
    </source>
</evidence>
<keyword evidence="2" id="KW-0732">Signal</keyword>
<dbReference type="EMBL" id="KV784361">
    <property type="protein sequence ID" value="OEU13891.1"/>
    <property type="molecule type" value="Genomic_DNA"/>
</dbReference>
<dbReference type="Proteomes" id="UP000095751">
    <property type="component" value="Unassembled WGS sequence"/>
</dbReference>
<dbReference type="PANTHER" id="PTHR21530">
    <property type="entry name" value="PHEROMONE SHUTDOWN PROTEIN"/>
    <property type="match status" value="1"/>
</dbReference>
<dbReference type="OrthoDB" id="48306at2759"/>
<feature type="coiled-coil region" evidence="1">
    <location>
        <begin position="262"/>
        <end position="320"/>
    </location>
</feature>
<organism evidence="3 4">
    <name type="scientific">Fragilariopsis cylindrus CCMP1102</name>
    <dbReference type="NCBI Taxonomy" id="635003"/>
    <lineage>
        <taxon>Eukaryota</taxon>
        <taxon>Sar</taxon>
        <taxon>Stramenopiles</taxon>
        <taxon>Ochrophyta</taxon>
        <taxon>Bacillariophyta</taxon>
        <taxon>Bacillariophyceae</taxon>
        <taxon>Bacillariophycidae</taxon>
        <taxon>Bacillariales</taxon>
        <taxon>Bacillariaceae</taxon>
        <taxon>Fragilariopsis</taxon>
    </lineage>
</organism>
<evidence type="ECO:0000313" key="3">
    <source>
        <dbReference type="EMBL" id="OEU13891.1"/>
    </source>
</evidence>
<evidence type="ECO:0000313" key="4">
    <source>
        <dbReference type="Proteomes" id="UP000095751"/>
    </source>
</evidence>
<protein>
    <recommendedName>
        <fullName evidence="5">TraB-domain-containing protein</fullName>
    </recommendedName>
</protein>
<dbReference type="InParanoid" id="A0A1E7F6T5"/>
<gene>
    <name evidence="3" type="ORF">FRACYDRAFT_242245</name>
</gene>
<keyword evidence="4" id="KW-1185">Reference proteome</keyword>
<accession>A0A1E7F6T5</accession>
<proteinExistence type="predicted"/>
<dbReference type="CDD" id="cd14726">
    <property type="entry name" value="TraB_PrgY-like"/>
    <property type="match status" value="1"/>
</dbReference>
<dbReference type="PANTHER" id="PTHR21530:SF7">
    <property type="entry name" value="TRAB DOMAIN-CONTAINING PROTEIN"/>
    <property type="match status" value="1"/>
</dbReference>